<protein>
    <submittedName>
        <fullName evidence="2">Sugar phosphate isomerase/epimerase family protein</fullName>
    </submittedName>
</protein>
<dbReference type="RefSeq" id="WP_380601143.1">
    <property type="nucleotide sequence ID" value="NZ_JBHSDU010000014.1"/>
</dbReference>
<name>A0ABV8SY97_9GAMM</name>
<dbReference type="PANTHER" id="PTHR12110">
    <property type="entry name" value="HYDROXYPYRUVATE ISOMERASE"/>
    <property type="match status" value="1"/>
</dbReference>
<dbReference type="Proteomes" id="UP001595904">
    <property type="component" value="Unassembled WGS sequence"/>
</dbReference>
<dbReference type="InterPro" id="IPR050312">
    <property type="entry name" value="IolE/XylAMocC-like"/>
</dbReference>
<gene>
    <name evidence="2" type="ORF">ACFPN2_23520</name>
</gene>
<dbReference type="InterPro" id="IPR013022">
    <property type="entry name" value="Xyl_isomerase-like_TIM-brl"/>
</dbReference>
<dbReference type="InterPro" id="IPR036237">
    <property type="entry name" value="Xyl_isomerase-like_sf"/>
</dbReference>
<evidence type="ECO:0000313" key="2">
    <source>
        <dbReference type="EMBL" id="MFC4312070.1"/>
    </source>
</evidence>
<evidence type="ECO:0000313" key="3">
    <source>
        <dbReference type="Proteomes" id="UP001595904"/>
    </source>
</evidence>
<evidence type="ECO:0000259" key="1">
    <source>
        <dbReference type="Pfam" id="PF01261"/>
    </source>
</evidence>
<dbReference type="SUPFAM" id="SSF51658">
    <property type="entry name" value="Xylose isomerase-like"/>
    <property type="match status" value="1"/>
</dbReference>
<feature type="domain" description="Xylose isomerase-like TIM barrel" evidence="1">
    <location>
        <begin position="43"/>
        <end position="299"/>
    </location>
</feature>
<dbReference type="GO" id="GO:0016853">
    <property type="term" value="F:isomerase activity"/>
    <property type="evidence" value="ECO:0007669"/>
    <property type="project" value="UniProtKB-KW"/>
</dbReference>
<dbReference type="PANTHER" id="PTHR12110:SF41">
    <property type="entry name" value="INOSOSE DEHYDRATASE"/>
    <property type="match status" value="1"/>
</dbReference>
<proteinExistence type="predicted"/>
<dbReference type="Gene3D" id="3.20.20.150">
    <property type="entry name" value="Divalent-metal-dependent TIM barrel enzymes"/>
    <property type="match status" value="1"/>
</dbReference>
<comment type="caution">
    <text evidence="2">The sequence shown here is derived from an EMBL/GenBank/DDBJ whole genome shotgun (WGS) entry which is preliminary data.</text>
</comment>
<keyword evidence="3" id="KW-1185">Reference proteome</keyword>
<dbReference type="Pfam" id="PF01261">
    <property type="entry name" value="AP_endonuc_2"/>
    <property type="match status" value="1"/>
</dbReference>
<keyword evidence="2" id="KW-0413">Isomerase</keyword>
<accession>A0ABV8SY97</accession>
<reference evidence="3" key="1">
    <citation type="journal article" date="2019" name="Int. J. Syst. Evol. Microbiol.">
        <title>The Global Catalogue of Microorganisms (GCM) 10K type strain sequencing project: providing services to taxonomists for standard genome sequencing and annotation.</title>
        <authorList>
            <consortium name="The Broad Institute Genomics Platform"/>
            <consortium name="The Broad Institute Genome Sequencing Center for Infectious Disease"/>
            <person name="Wu L."/>
            <person name="Ma J."/>
        </authorList>
    </citation>
    <scope>NUCLEOTIDE SEQUENCE [LARGE SCALE GENOMIC DNA]</scope>
    <source>
        <strain evidence="3">CGMCC 1.10759</strain>
    </source>
</reference>
<sequence length="310" mass="33972">MLPTVRTEAEATSAASASSPWELGLQLYTLEDAPAKDLDGTLKEVAGIGYRTVQISQTYGQSVQQLRRALDRAGLSCPAIHVLPRPAANSWDLEGDLSRLADDIYTLGATYAVLPVPRYSDALVEALNHPPPGGFNAEKLFGVLKLMGVEDWQRTADLMNSKAEILARSGIRVGYHNHGFDFVPVANGKSGFDLLLERTDPKLIDLELDIGWAVSAGQDVKALFHRANGRIRTVHLKDTARVSSNPMDLASTDVGTGIVNWREVFGLIRETRVRYLFVEQEAPWVNTSPMKAARAAYAYISKQFGHAAIR</sequence>
<dbReference type="EMBL" id="JBHSDU010000014">
    <property type="protein sequence ID" value="MFC4312070.1"/>
    <property type="molecule type" value="Genomic_DNA"/>
</dbReference>
<organism evidence="2 3">
    <name type="scientific">Steroidobacter flavus</name>
    <dbReference type="NCBI Taxonomy" id="1842136"/>
    <lineage>
        <taxon>Bacteria</taxon>
        <taxon>Pseudomonadati</taxon>
        <taxon>Pseudomonadota</taxon>
        <taxon>Gammaproteobacteria</taxon>
        <taxon>Steroidobacterales</taxon>
        <taxon>Steroidobacteraceae</taxon>
        <taxon>Steroidobacter</taxon>
    </lineage>
</organism>